<keyword evidence="1 4" id="KW-0812">Transmembrane</keyword>
<organism evidence="5 6">
    <name type="scientific">Morella rubra</name>
    <name type="common">Chinese bayberry</name>
    <dbReference type="NCBI Taxonomy" id="262757"/>
    <lineage>
        <taxon>Eukaryota</taxon>
        <taxon>Viridiplantae</taxon>
        <taxon>Streptophyta</taxon>
        <taxon>Embryophyta</taxon>
        <taxon>Tracheophyta</taxon>
        <taxon>Spermatophyta</taxon>
        <taxon>Magnoliopsida</taxon>
        <taxon>eudicotyledons</taxon>
        <taxon>Gunneridae</taxon>
        <taxon>Pentapetalae</taxon>
        <taxon>rosids</taxon>
        <taxon>fabids</taxon>
        <taxon>Fagales</taxon>
        <taxon>Myricaceae</taxon>
        <taxon>Morella</taxon>
    </lineage>
</organism>
<evidence type="ECO:0000256" key="3">
    <source>
        <dbReference type="ARBA" id="ARBA00023136"/>
    </source>
</evidence>
<feature type="transmembrane region" description="Helical" evidence="4">
    <location>
        <begin position="75"/>
        <end position="97"/>
    </location>
</feature>
<evidence type="ECO:0000313" key="5">
    <source>
        <dbReference type="EMBL" id="KAB1211741.1"/>
    </source>
</evidence>
<evidence type="ECO:0000313" key="6">
    <source>
        <dbReference type="Proteomes" id="UP000516437"/>
    </source>
</evidence>
<dbReference type="GO" id="GO:0016020">
    <property type="term" value="C:membrane"/>
    <property type="evidence" value="ECO:0007669"/>
    <property type="project" value="InterPro"/>
</dbReference>
<proteinExistence type="predicted"/>
<accession>A0A6A1VG75</accession>
<dbReference type="PANTHER" id="PTHR31218">
    <property type="entry name" value="WAT1-RELATED PROTEIN"/>
    <property type="match status" value="1"/>
</dbReference>
<evidence type="ECO:0008006" key="7">
    <source>
        <dbReference type="Google" id="ProtNLM"/>
    </source>
</evidence>
<name>A0A6A1VG75_9ROSI</name>
<reference evidence="5 6" key="1">
    <citation type="journal article" date="2019" name="Plant Biotechnol. J.">
        <title>The red bayberry genome and genetic basis of sex determination.</title>
        <authorList>
            <person name="Jia H.M."/>
            <person name="Jia H.J."/>
            <person name="Cai Q.L."/>
            <person name="Wang Y."/>
            <person name="Zhao H.B."/>
            <person name="Yang W.F."/>
            <person name="Wang G.Y."/>
            <person name="Li Y.H."/>
            <person name="Zhan D.L."/>
            <person name="Shen Y.T."/>
            <person name="Niu Q.F."/>
            <person name="Chang L."/>
            <person name="Qiu J."/>
            <person name="Zhao L."/>
            <person name="Xie H.B."/>
            <person name="Fu W.Y."/>
            <person name="Jin J."/>
            <person name="Li X.W."/>
            <person name="Jiao Y."/>
            <person name="Zhou C.C."/>
            <person name="Tu T."/>
            <person name="Chai C.Y."/>
            <person name="Gao J.L."/>
            <person name="Fan L.J."/>
            <person name="van de Weg E."/>
            <person name="Wang J.Y."/>
            <person name="Gao Z.S."/>
        </authorList>
    </citation>
    <scope>NUCLEOTIDE SEQUENCE [LARGE SCALE GENOMIC DNA]</scope>
    <source>
        <tissue evidence="5">Leaves</tissue>
    </source>
</reference>
<dbReference type="EMBL" id="RXIC02000024">
    <property type="protein sequence ID" value="KAB1211741.1"/>
    <property type="molecule type" value="Genomic_DNA"/>
</dbReference>
<keyword evidence="3 4" id="KW-0472">Membrane</keyword>
<comment type="caution">
    <text evidence="5">The sequence shown here is derived from an EMBL/GenBank/DDBJ whole genome shotgun (WGS) entry which is preliminary data.</text>
</comment>
<evidence type="ECO:0000256" key="1">
    <source>
        <dbReference type="ARBA" id="ARBA00022692"/>
    </source>
</evidence>
<keyword evidence="2 4" id="KW-1133">Transmembrane helix</keyword>
<evidence type="ECO:0000256" key="2">
    <source>
        <dbReference type="ARBA" id="ARBA00022989"/>
    </source>
</evidence>
<feature type="transmembrane region" description="Helical" evidence="4">
    <location>
        <begin position="34"/>
        <end position="54"/>
    </location>
</feature>
<keyword evidence="6" id="KW-1185">Reference proteome</keyword>
<dbReference type="AlphaFoldDB" id="A0A6A1VG75"/>
<dbReference type="InterPro" id="IPR030184">
    <property type="entry name" value="WAT1-related"/>
</dbReference>
<sequence>MSNLMPAFTFILAVIFRMENLSLRSSITRAKVMGTILSISGALVVVLYKGPTIIPAPSKSPSLSLHFPLGSSKANWIIGGLLLAAEYLLASICYIVQQFTGPSNESVSSRANRGLLYQLECDDHMYTSMFDGRCKVKFLETKPDIALIAIIYSVRNMDSQVIGSLWICLTSILRSGILGFNPWLCRSHMGLAREGACVCINLQAVCPLPLLLLWVSYSLETLSILEGI</sequence>
<dbReference type="OrthoDB" id="1642196at2759"/>
<protein>
    <recommendedName>
        <fullName evidence="7">WAT1-related protein</fullName>
    </recommendedName>
</protein>
<dbReference type="GO" id="GO:0022857">
    <property type="term" value="F:transmembrane transporter activity"/>
    <property type="evidence" value="ECO:0007669"/>
    <property type="project" value="InterPro"/>
</dbReference>
<gene>
    <name evidence="5" type="ORF">CJ030_MR6G023244</name>
</gene>
<dbReference type="Proteomes" id="UP000516437">
    <property type="component" value="Chromosome 6"/>
</dbReference>
<evidence type="ECO:0000256" key="4">
    <source>
        <dbReference type="SAM" id="Phobius"/>
    </source>
</evidence>